<accession>A0A0W0FB75</accession>
<evidence type="ECO:0000256" key="1">
    <source>
        <dbReference type="SAM" id="Phobius"/>
    </source>
</evidence>
<sequence length="228" mass="25523">MAVELESMFGNYNPAYWHNVLYTALSISPLMLLSGASLWSRGVRRHVLTKLWFTFGNNKPTDLFEVENMLWSKILSIVHSGIGAEDALKAFLEEVNAKRHLKPFDLESTRFFDMKAQPQAKVKELCGPTPMLKISILHYFLTSNDIIPSEPSNPTPMRDSQIEAVDKVEEDIVMGMLLLNNDTTTDTVQVANLPDADSDLSDMEMVDMAQGSKQMIVNSINTSLHGTT</sequence>
<gene>
    <name evidence="2" type="ORF">WG66_13869</name>
</gene>
<dbReference type="AlphaFoldDB" id="A0A0W0FB75"/>
<feature type="transmembrane region" description="Helical" evidence="1">
    <location>
        <begin position="20"/>
        <end position="40"/>
    </location>
</feature>
<organism evidence="2 3">
    <name type="scientific">Moniliophthora roreri</name>
    <name type="common">Frosty pod rot fungus</name>
    <name type="synonym">Monilia roreri</name>
    <dbReference type="NCBI Taxonomy" id="221103"/>
    <lineage>
        <taxon>Eukaryota</taxon>
        <taxon>Fungi</taxon>
        <taxon>Dikarya</taxon>
        <taxon>Basidiomycota</taxon>
        <taxon>Agaricomycotina</taxon>
        <taxon>Agaricomycetes</taxon>
        <taxon>Agaricomycetidae</taxon>
        <taxon>Agaricales</taxon>
        <taxon>Marasmiineae</taxon>
        <taxon>Marasmiaceae</taxon>
        <taxon>Moniliophthora</taxon>
    </lineage>
</organism>
<keyword evidence="1" id="KW-0472">Membrane</keyword>
<reference evidence="2 3" key="1">
    <citation type="submission" date="2015-12" db="EMBL/GenBank/DDBJ databases">
        <title>Draft genome sequence of Moniliophthora roreri, the causal agent of frosty pod rot of cacao.</title>
        <authorList>
            <person name="Aime M.C."/>
            <person name="Diaz-Valderrama J.R."/>
            <person name="Kijpornyongpan T."/>
            <person name="Phillips-Mora W."/>
        </authorList>
    </citation>
    <scope>NUCLEOTIDE SEQUENCE [LARGE SCALE GENOMIC DNA]</scope>
    <source>
        <strain evidence="2 3">MCA 2952</strain>
    </source>
</reference>
<dbReference type="EMBL" id="LATX01002163">
    <property type="protein sequence ID" value="KTB33550.1"/>
    <property type="molecule type" value="Genomic_DNA"/>
</dbReference>
<proteinExistence type="predicted"/>
<keyword evidence="1" id="KW-1133">Transmembrane helix</keyword>
<comment type="caution">
    <text evidence="2">The sequence shown here is derived from an EMBL/GenBank/DDBJ whole genome shotgun (WGS) entry which is preliminary data.</text>
</comment>
<name>A0A0W0FB75_MONRR</name>
<protein>
    <submittedName>
        <fullName evidence="2">Uncharacterized protein</fullName>
    </submittedName>
</protein>
<evidence type="ECO:0000313" key="2">
    <source>
        <dbReference type="EMBL" id="KTB33550.1"/>
    </source>
</evidence>
<evidence type="ECO:0000313" key="3">
    <source>
        <dbReference type="Proteomes" id="UP000054988"/>
    </source>
</evidence>
<dbReference type="Proteomes" id="UP000054988">
    <property type="component" value="Unassembled WGS sequence"/>
</dbReference>
<keyword evidence="1" id="KW-0812">Transmembrane</keyword>